<evidence type="ECO:0000313" key="4">
    <source>
        <dbReference type="Proteomes" id="UP001146670"/>
    </source>
</evidence>
<reference evidence="3" key="1">
    <citation type="submission" date="2022-12" db="EMBL/GenBank/DDBJ databases">
        <title>Description and comparative metabolic analysis of Aerococcus sp. nov., isolated from the feces of a pig.</title>
        <authorList>
            <person name="Chang Y.-H."/>
        </authorList>
    </citation>
    <scope>NUCLEOTIDE SEQUENCE</scope>
    <source>
        <strain evidence="3">YH-aer222</strain>
    </source>
</reference>
<proteinExistence type="predicted"/>
<evidence type="ECO:0000256" key="1">
    <source>
        <dbReference type="SAM" id="SignalP"/>
    </source>
</evidence>
<organism evidence="3 4">
    <name type="scientific">Aerococcus kribbianus</name>
    <dbReference type="NCBI Taxonomy" id="2999064"/>
    <lineage>
        <taxon>Bacteria</taxon>
        <taxon>Bacillati</taxon>
        <taxon>Bacillota</taxon>
        <taxon>Bacilli</taxon>
        <taxon>Lactobacillales</taxon>
        <taxon>Aerococcaceae</taxon>
        <taxon>Aerococcus</taxon>
    </lineage>
</organism>
<dbReference type="SUPFAM" id="SSF53474">
    <property type="entry name" value="alpha/beta-Hydrolases"/>
    <property type="match status" value="1"/>
</dbReference>
<dbReference type="InterPro" id="IPR029058">
    <property type="entry name" value="AB_hydrolase_fold"/>
</dbReference>
<dbReference type="AlphaFoldDB" id="A0A9X3JDC0"/>
<accession>A0A9X3JDC0</accession>
<name>A0A9X3JDC0_9LACT</name>
<dbReference type="RefSeq" id="WP_268751938.1">
    <property type="nucleotide sequence ID" value="NZ_JAPRFQ010000001.1"/>
</dbReference>
<gene>
    <name evidence="3" type="ORF">OW157_03445</name>
</gene>
<comment type="caution">
    <text evidence="3">The sequence shown here is derived from an EMBL/GenBank/DDBJ whole genome shotgun (WGS) entry which is preliminary data.</text>
</comment>
<sequence>MPNQNKKRLVRLALAATASAFGYACHALSQDRSVRSKLREDAYRLKSGLDYGEEEENSSQYISKRYDQYRRTSDLLSCPHADGVTSEHYSAGKVHWLDYTALEETEEVLVYFHGGKRLDHMTYSEWRMLEKLQAKLGWPIMVVAIESFFTRSYALEVELVYQLICQVKAKHQGYNWHALAYDSGAALTLELVEANAKMFKQVLLLSPWLGEEVKQIEHLDEDYLLNRSQEEAVESAWQDQDPLPKMTEMTITHLPPVHFFVGAYDSWKQPALKLYKRLRAHNKTTRFYLFERMVHDFALQAMPEADETLDLLVSELKQ</sequence>
<keyword evidence="4" id="KW-1185">Reference proteome</keyword>
<dbReference type="Proteomes" id="UP001146670">
    <property type="component" value="Unassembled WGS sequence"/>
</dbReference>
<feature type="signal peptide" evidence="1">
    <location>
        <begin position="1"/>
        <end position="24"/>
    </location>
</feature>
<protein>
    <submittedName>
        <fullName evidence="3">Alpha/beta hydrolase</fullName>
    </submittedName>
</protein>
<keyword evidence="1" id="KW-0732">Signal</keyword>
<evidence type="ECO:0000313" key="3">
    <source>
        <dbReference type="EMBL" id="MCZ0725623.1"/>
    </source>
</evidence>
<dbReference type="GO" id="GO:0016787">
    <property type="term" value="F:hydrolase activity"/>
    <property type="evidence" value="ECO:0007669"/>
    <property type="project" value="UniProtKB-KW"/>
</dbReference>
<dbReference type="EMBL" id="JAPRFR010000001">
    <property type="protein sequence ID" value="MCZ0725623.1"/>
    <property type="molecule type" value="Genomic_DNA"/>
</dbReference>
<dbReference type="InterPro" id="IPR013094">
    <property type="entry name" value="AB_hydrolase_3"/>
</dbReference>
<dbReference type="PROSITE" id="PS51257">
    <property type="entry name" value="PROKAR_LIPOPROTEIN"/>
    <property type="match status" value="1"/>
</dbReference>
<keyword evidence="3" id="KW-0378">Hydrolase</keyword>
<dbReference type="Gene3D" id="3.40.50.1820">
    <property type="entry name" value="alpha/beta hydrolase"/>
    <property type="match status" value="1"/>
</dbReference>
<dbReference type="Pfam" id="PF07859">
    <property type="entry name" value="Abhydrolase_3"/>
    <property type="match status" value="1"/>
</dbReference>
<evidence type="ECO:0000259" key="2">
    <source>
        <dbReference type="Pfam" id="PF07859"/>
    </source>
</evidence>
<feature type="domain" description="Alpha/beta hydrolase fold-3" evidence="2">
    <location>
        <begin position="109"/>
        <end position="298"/>
    </location>
</feature>
<feature type="chain" id="PRO_5040876836" evidence="1">
    <location>
        <begin position="25"/>
        <end position="318"/>
    </location>
</feature>